<organism evidence="2 3">
    <name type="scientific">Ectobacillus funiculus</name>
    <dbReference type="NCBI Taxonomy" id="137993"/>
    <lineage>
        <taxon>Bacteria</taxon>
        <taxon>Bacillati</taxon>
        <taxon>Bacillota</taxon>
        <taxon>Bacilli</taxon>
        <taxon>Bacillales</taxon>
        <taxon>Bacillaceae</taxon>
        <taxon>Ectobacillus</taxon>
    </lineage>
</organism>
<dbReference type="Proteomes" id="UP001589609">
    <property type="component" value="Unassembled WGS sequence"/>
</dbReference>
<dbReference type="RefSeq" id="WP_379951542.1">
    <property type="nucleotide sequence ID" value="NZ_JBHMAF010000193.1"/>
</dbReference>
<dbReference type="PANTHER" id="PTHR37294:SF1">
    <property type="entry name" value="3'-5' EXORIBONUCLEASE YHAM"/>
    <property type="match status" value="1"/>
</dbReference>
<dbReference type="GO" id="GO:0016787">
    <property type="term" value="F:hydrolase activity"/>
    <property type="evidence" value="ECO:0007669"/>
    <property type="project" value="UniProtKB-KW"/>
</dbReference>
<sequence length="409" mass="47010">MTQPYFYGAVPITIQTSDADRQEILREFPAPKLVSGSETFDIEQVQAGNRLNNARFIYIDHSVERTKTDKPYLKIRFSNNVCTINTKMWDNDGSVAASIPLLEEYAVFEIAGKVEEYQGFKSVTIDQLMPVTGQVNPFSLIPATQQSLEAFIVELYCYVQETEEPYRTLMLSAMKRFWNDFSVRPAAKGHHHAYLGGLLKHTVGLMRLARYIVKSTNPYKGILELIAVIEREYKNELRKDYMSDNPGGNVRNLVWRDAIDHVYNHFYSMVKYKEEIPNASRLICSIFYHDLGKLLEYHHAGKGYDDFRFLFPTADLSALEERKPTGISMDPIGMYVGHIPYGTMLLAKMLETEHISLPIADVHQLMHNILCHHDKLEWGACVTPATMEGHLIHIVDFLDSRYERTEEIK</sequence>
<dbReference type="PANTHER" id="PTHR37294">
    <property type="entry name" value="3'-5' EXORIBONUCLEASE YHAM"/>
    <property type="match status" value="1"/>
</dbReference>
<proteinExistence type="predicted"/>
<keyword evidence="1 2" id="KW-0378">Hydrolase</keyword>
<dbReference type="SUPFAM" id="SSF109604">
    <property type="entry name" value="HD-domain/PDEase-like"/>
    <property type="match status" value="1"/>
</dbReference>
<keyword evidence="3" id="KW-1185">Reference proteome</keyword>
<evidence type="ECO:0000256" key="1">
    <source>
        <dbReference type="ARBA" id="ARBA00022801"/>
    </source>
</evidence>
<dbReference type="InterPro" id="IPR050798">
    <property type="entry name" value="YhaM_exoribonuc/phosphodiest"/>
</dbReference>
<reference evidence="2 3" key="1">
    <citation type="submission" date="2024-09" db="EMBL/GenBank/DDBJ databases">
        <authorList>
            <person name="Sun Q."/>
            <person name="Mori K."/>
        </authorList>
    </citation>
    <scope>NUCLEOTIDE SEQUENCE [LARGE SCALE GENOMIC DNA]</scope>
    <source>
        <strain evidence="2 3">JCM 11201</strain>
    </source>
</reference>
<evidence type="ECO:0000313" key="3">
    <source>
        <dbReference type="Proteomes" id="UP001589609"/>
    </source>
</evidence>
<protein>
    <submittedName>
        <fullName evidence="2">Hydrolase</fullName>
    </submittedName>
</protein>
<comment type="caution">
    <text evidence="2">The sequence shown here is derived from an EMBL/GenBank/DDBJ whole genome shotgun (WGS) entry which is preliminary data.</text>
</comment>
<name>A0ABV5WL60_9BACI</name>
<accession>A0ABV5WL60</accession>
<evidence type="ECO:0000313" key="2">
    <source>
        <dbReference type="EMBL" id="MFB9761356.1"/>
    </source>
</evidence>
<gene>
    <name evidence="2" type="ORF">ACFFMS_24220</name>
</gene>
<dbReference type="EMBL" id="JBHMAF010000193">
    <property type="protein sequence ID" value="MFB9761356.1"/>
    <property type="molecule type" value="Genomic_DNA"/>
</dbReference>